<dbReference type="Pfam" id="PF01177">
    <property type="entry name" value="Asp_Glu_race"/>
    <property type="match status" value="1"/>
</dbReference>
<dbReference type="EC" id="5.1.99.-" evidence="2"/>
<dbReference type="Gene3D" id="3.40.50.12500">
    <property type="match status" value="1"/>
</dbReference>
<organism evidence="2">
    <name type="scientific">uncultured Thermoleophilia bacterium</name>
    <dbReference type="NCBI Taxonomy" id="1497501"/>
    <lineage>
        <taxon>Bacteria</taxon>
        <taxon>Bacillati</taxon>
        <taxon>Actinomycetota</taxon>
        <taxon>Thermoleophilia</taxon>
        <taxon>environmental samples</taxon>
    </lineage>
</organism>
<dbReference type="PANTHER" id="PTHR28047">
    <property type="entry name" value="PROTEIN DCG1"/>
    <property type="match status" value="1"/>
</dbReference>
<gene>
    <name evidence="2" type="ORF">AVDCRST_MAG79-2725</name>
</gene>
<dbReference type="InterPro" id="IPR052186">
    <property type="entry name" value="Hydantoin_racemase-like"/>
</dbReference>
<comment type="similarity">
    <text evidence="1">Belongs to the HyuE racemase family.</text>
</comment>
<dbReference type="GO" id="GO:0047661">
    <property type="term" value="F:amino-acid racemase activity"/>
    <property type="evidence" value="ECO:0007669"/>
    <property type="project" value="InterPro"/>
</dbReference>
<dbReference type="AlphaFoldDB" id="A0A6J4ULX9"/>
<dbReference type="InterPro" id="IPR015942">
    <property type="entry name" value="Asp/Glu/hydantoin_racemase"/>
</dbReference>
<dbReference type="PANTHER" id="PTHR28047:SF5">
    <property type="entry name" value="PROTEIN DCG1"/>
    <property type="match status" value="1"/>
</dbReference>
<reference evidence="2" key="1">
    <citation type="submission" date="2020-02" db="EMBL/GenBank/DDBJ databases">
        <authorList>
            <person name="Meier V. D."/>
        </authorList>
    </citation>
    <scope>NUCLEOTIDE SEQUENCE</scope>
    <source>
        <strain evidence="2">AVDCRST_MAG79</strain>
    </source>
</reference>
<accession>A0A6J4ULX9</accession>
<proteinExistence type="inferred from homology"/>
<protein>
    <submittedName>
        <fullName evidence="2">Hydantoin racemase</fullName>
        <ecNumber evidence="2">5.1.99.-</ecNumber>
    </submittedName>
</protein>
<dbReference type="InterPro" id="IPR053714">
    <property type="entry name" value="Iso_Racemase_Enz_sf"/>
</dbReference>
<name>A0A6J4ULX9_9ACTN</name>
<evidence type="ECO:0000313" key="2">
    <source>
        <dbReference type="EMBL" id="CAA9551352.1"/>
    </source>
</evidence>
<evidence type="ECO:0000256" key="1">
    <source>
        <dbReference type="ARBA" id="ARBA00038414"/>
    </source>
</evidence>
<keyword evidence="2" id="KW-0413">Isomerase</keyword>
<dbReference type="EMBL" id="CADCWC010000423">
    <property type="protein sequence ID" value="CAA9551352.1"/>
    <property type="molecule type" value="Genomic_DNA"/>
</dbReference>
<sequence length="266" mass="29451">MTRICFLNPFGTDDYDGLIAETLTPSLRPGTELEIRHLTNCPRNIDYYVPKHLVEVEILKAVVDAEREGFDAFVIGCCYDPALTQARELTDMPVVGPLEAGVLLSRLFGHRFSVVTDHRKAVPEIEDRVRVYGAEANCRSVSAIDWYVDDMIGDPPRVAREAHARCREVLERDGAECIVLGCTIIAACYEQAVLRGARELTDITIVNPNLMAVKTAELFADLRAVGQYRISRRGYYQQHAQHDAAEAASILELLIPPAPAGSGALR</sequence>